<keyword evidence="3 6" id="KW-0812">Transmembrane</keyword>
<feature type="transmembrane region" description="Helical" evidence="6">
    <location>
        <begin position="470"/>
        <end position="489"/>
    </location>
</feature>
<sequence length="552" mass="58892">MGGLAAPRRGEQGGYGLQQSRSEGFVRGALLITAGSLISRILGVFYRPVAQIPLGEDGLALVSPPNAPYMLILAVSSTGLNVAVSRLVSQRLAVGDLRGARRVVRLSATVLGVLGLIFSVLFALAAPWMARVQGFPEATPGFLALAPAILMVTLEVSLRGLYQGMQQMRPAAMTMVIEQVGRVVVGLTGVFLLTPIALNLGAAAFNAGNTVGVFLGLVYVAYIYLRDRPMRDWTTVAPGVESWEKMSTWRLMREILAIAMPLSFLGAVLPLTQLADTALITNRLIAAGTDVAEAKRALSYITNATQLRDLPIIFAQALYVSLIPAISESMALGREEQARHRAAAAMRLTWLIGLPATIGLVAAARDAYGVLFTGPGWYVMAPLGWSTIFLMLQQTSSGILQGLGLIWLSVWNQLLGVVVKIVLTWWWTGMPALGASGAAWATTVGFLLSAGLNLWVLRRRFGLGIGVRTNILRPLAASAVMAAALLWISPLLRSAIGWARLSGVAVIAVGILVYGAALLVLGGIRRADLELVPGVPPAVIDRLRRLRLLRDS</sequence>
<protein>
    <recommendedName>
        <fullName evidence="9">Stage V sporulation protein B</fullName>
    </recommendedName>
</protein>
<dbReference type="InterPro" id="IPR024923">
    <property type="entry name" value="PG_synth_SpoVB"/>
</dbReference>
<dbReference type="PANTHER" id="PTHR30250">
    <property type="entry name" value="PST FAMILY PREDICTED COLANIC ACID TRANSPORTER"/>
    <property type="match status" value="1"/>
</dbReference>
<evidence type="ECO:0000256" key="3">
    <source>
        <dbReference type="ARBA" id="ARBA00022692"/>
    </source>
</evidence>
<feature type="transmembrane region" description="Helical" evidence="6">
    <location>
        <begin position="344"/>
        <end position="364"/>
    </location>
</feature>
<feature type="transmembrane region" description="Helical" evidence="6">
    <location>
        <begin position="108"/>
        <end position="130"/>
    </location>
</feature>
<evidence type="ECO:0000256" key="1">
    <source>
        <dbReference type="ARBA" id="ARBA00004651"/>
    </source>
</evidence>
<evidence type="ECO:0000313" key="7">
    <source>
        <dbReference type="EMBL" id="MBY6276503.1"/>
    </source>
</evidence>
<keyword evidence="2" id="KW-1003">Cell membrane</keyword>
<evidence type="ECO:0000256" key="5">
    <source>
        <dbReference type="ARBA" id="ARBA00023136"/>
    </source>
</evidence>
<feature type="transmembrane region" description="Helical" evidence="6">
    <location>
        <begin position="25"/>
        <end position="46"/>
    </location>
</feature>
<evidence type="ECO:0000256" key="2">
    <source>
        <dbReference type="ARBA" id="ARBA00022475"/>
    </source>
</evidence>
<dbReference type="EMBL" id="PIUK01000085">
    <property type="protein sequence ID" value="MBY6276503.1"/>
    <property type="molecule type" value="Genomic_DNA"/>
</dbReference>
<dbReference type="CDD" id="cd13124">
    <property type="entry name" value="MATE_SpoVB_like"/>
    <property type="match status" value="1"/>
</dbReference>
<evidence type="ECO:0000256" key="4">
    <source>
        <dbReference type="ARBA" id="ARBA00022989"/>
    </source>
</evidence>
<feature type="transmembrane region" description="Helical" evidence="6">
    <location>
        <begin position="207"/>
        <end position="225"/>
    </location>
</feature>
<keyword evidence="4 6" id="KW-1133">Transmembrane helix</keyword>
<feature type="transmembrane region" description="Helical" evidence="6">
    <location>
        <begin position="183"/>
        <end position="201"/>
    </location>
</feature>
<comment type="subcellular location">
    <subcellularLocation>
        <location evidence="1">Cell membrane</location>
        <topology evidence="1">Multi-pass membrane protein</topology>
    </subcellularLocation>
</comment>
<proteinExistence type="predicted"/>
<feature type="transmembrane region" description="Helical" evidence="6">
    <location>
        <begin position="312"/>
        <end position="332"/>
    </location>
</feature>
<evidence type="ECO:0000313" key="8">
    <source>
        <dbReference type="Proteomes" id="UP000732377"/>
    </source>
</evidence>
<dbReference type="GO" id="GO:0005886">
    <property type="term" value="C:plasma membrane"/>
    <property type="evidence" value="ECO:0007669"/>
    <property type="project" value="UniProtKB-SubCell"/>
</dbReference>
<gene>
    <name evidence="7" type="ORF">CWE10_09855</name>
</gene>
<name>A0A953LGQ7_SYMTR</name>
<organism evidence="7 8">
    <name type="scientific">Symbiobacterium thermophilum</name>
    <dbReference type="NCBI Taxonomy" id="2734"/>
    <lineage>
        <taxon>Bacteria</taxon>
        <taxon>Bacillati</taxon>
        <taxon>Bacillota</taxon>
        <taxon>Clostridia</taxon>
        <taxon>Eubacteriales</taxon>
        <taxon>Symbiobacteriaceae</taxon>
        <taxon>Symbiobacterium</taxon>
    </lineage>
</organism>
<dbReference type="Proteomes" id="UP000732377">
    <property type="component" value="Unassembled WGS sequence"/>
</dbReference>
<dbReference type="Pfam" id="PF01943">
    <property type="entry name" value="Polysacc_synt"/>
    <property type="match status" value="1"/>
</dbReference>
<dbReference type="InterPro" id="IPR002797">
    <property type="entry name" value="Polysacc_synth"/>
</dbReference>
<keyword evidence="5 6" id="KW-0472">Membrane</keyword>
<feature type="transmembrane region" description="Helical" evidence="6">
    <location>
        <begin position="376"/>
        <end position="392"/>
    </location>
</feature>
<comment type="caution">
    <text evidence="7">The sequence shown here is derived from an EMBL/GenBank/DDBJ whole genome shotgun (WGS) entry which is preliminary data.</text>
</comment>
<accession>A0A953LGQ7</accession>
<evidence type="ECO:0008006" key="9">
    <source>
        <dbReference type="Google" id="ProtNLM"/>
    </source>
</evidence>
<feature type="transmembrane region" description="Helical" evidence="6">
    <location>
        <begin position="404"/>
        <end position="427"/>
    </location>
</feature>
<feature type="transmembrane region" description="Helical" evidence="6">
    <location>
        <begin position="439"/>
        <end position="458"/>
    </location>
</feature>
<feature type="transmembrane region" description="Helical" evidence="6">
    <location>
        <begin position="501"/>
        <end position="521"/>
    </location>
</feature>
<reference evidence="7" key="1">
    <citation type="submission" date="2017-11" db="EMBL/GenBank/DDBJ databases">
        <title>Three new genomes from thermophilic consortium.</title>
        <authorList>
            <person name="Quaggio R."/>
            <person name="Amgarten D."/>
            <person name="Setubal J.C."/>
        </authorList>
    </citation>
    <scope>NUCLEOTIDE SEQUENCE</scope>
    <source>
        <strain evidence="7">ZCTH01-B2</strain>
    </source>
</reference>
<feature type="transmembrane region" description="Helical" evidence="6">
    <location>
        <begin position="255"/>
        <end position="275"/>
    </location>
</feature>
<feature type="transmembrane region" description="Helical" evidence="6">
    <location>
        <begin position="66"/>
        <end position="88"/>
    </location>
</feature>
<dbReference type="PIRSF" id="PIRSF038958">
    <property type="entry name" value="PG_synth_SpoVB"/>
    <property type="match status" value="1"/>
</dbReference>
<dbReference type="InterPro" id="IPR050833">
    <property type="entry name" value="Poly_Biosynth_Transport"/>
</dbReference>
<dbReference type="PANTHER" id="PTHR30250:SF21">
    <property type="entry name" value="LIPID II FLIPPASE MURJ"/>
    <property type="match status" value="1"/>
</dbReference>
<evidence type="ECO:0000256" key="6">
    <source>
        <dbReference type="SAM" id="Phobius"/>
    </source>
</evidence>
<dbReference type="AlphaFoldDB" id="A0A953LGQ7"/>
<feature type="transmembrane region" description="Helical" evidence="6">
    <location>
        <begin position="142"/>
        <end position="162"/>
    </location>
</feature>